<organism evidence="2">
    <name type="scientific">Rhizophora mucronata</name>
    <name type="common">Asiatic mangrove</name>
    <dbReference type="NCBI Taxonomy" id="61149"/>
    <lineage>
        <taxon>Eukaryota</taxon>
        <taxon>Viridiplantae</taxon>
        <taxon>Streptophyta</taxon>
        <taxon>Embryophyta</taxon>
        <taxon>Tracheophyta</taxon>
        <taxon>Spermatophyta</taxon>
        <taxon>Magnoliopsida</taxon>
        <taxon>eudicotyledons</taxon>
        <taxon>Gunneridae</taxon>
        <taxon>Pentapetalae</taxon>
        <taxon>rosids</taxon>
        <taxon>fabids</taxon>
        <taxon>Malpighiales</taxon>
        <taxon>Rhizophoraceae</taxon>
        <taxon>Rhizophora</taxon>
    </lineage>
</organism>
<name>A0A2P2N6Q2_RHIMU</name>
<dbReference type="InterPro" id="IPR053952">
    <property type="entry name" value="K_trans_C"/>
</dbReference>
<protein>
    <recommendedName>
        <fullName evidence="1">K+ potassium transporter C-terminal domain-containing protein</fullName>
    </recommendedName>
</protein>
<dbReference type="AlphaFoldDB" id="A0A2P2N6Q2"/>
<proteinExistence type="predicted"/>
<dbReference type="PANTHER" id="PTHR30540">
    <property type="entry name" value="OSMOTIC STRESS POTASSIUM TRANSPORTER"/>
    <property type="match status" value="1"/>
</dbReference>
<accession>A0A2P2N6Q2</accession>
<evidence type="ECO:0000313" key="2">
    <source>
        <dbReference type="EMBL" id="MBX38133.1"/>
    </source>
</evidence>
<dbReference type="GO" id="GO:0016020">
    <property type="term" value="C:membrane"/>
    <property type="evidence" value="ECO:0007669"/>
    <property type="project" value="InterPro"/>
</dbReference>
<dbReference type="GO" id="GO:0015079">
    <property type="term" value="F:potassium ion transmembrane transporter activity"/>
    <property type="evidence" value="ECO:0007669"/>
    <property type="project" value="InterPro"/>
</dbReference>
<dbReference type="EMBL" id="GGEC01057649">
    <property type="protein sequence ID" value="MBX38133.1"/>
    <property type="molecule type" value="Transcribed_RNA"/>
</dbReference>
<dbReference type="PANTHER" id="PTHR30540:SF10">
    <property type="entry name" value="POTASSIUM TRANSPORTER 8"/>
    <property type="match status" value="1"/>
</dbReference>
<dbReference type="InterPro" id="IPR003855">
    <property type="entry name" value="K+_transporter"/>
</dbReference>
<dbReference type="Pfam" id="PF22776">
    <property type="entry name" value="K_trans_C"/>
    <property type="match status" value="1"/>
</dbReference>
<feature type="domain" description="K+ potassium transporter C-terminal" evidence="1">
    <location>
        <begin position="8"/>
        <end position="64"/>
    </location>
</feature>
<reference evidence="2" key="1">
    <citation type="submission" date="2018-02" db="EMBL/GenBank/DDBJ databases">
        <title>Rhizophora mucronata_Transcriptome.</title>
        <authorList>
            <person name="Meera S.P."/>
            <person name="Sreeshan A."/>
            <person name="Augustine A."/>
        </authorList>
    </citation>
    <scope>NUCLEOTIDE SEQUENCE</scope>
    <source>
        <tissue evidence="2">Leaf</tissue>
    </source>
</reference>
<sequence length="65" mass="7440">MEARDAGMAFILGQLYVRAKTGSSWMKRLVINYGYDFLRRNSRGPTYALNIPRASTLEVGMVYYV</sequence>
<evidence type="ECO:0000259" key="1">
    <source>
        <dbReference type="Pfam" id="PF22776"/>
    </source>
</evidence>